<name>A0ABV7L6Q0_9PROT</name>
<feature type="domain" description="PhoD-like phosphatase" evidence="2">
    <location>
        <begin position="134"/>
        <end position="357"/>
    </location>
</feature>
<reference evidence="4" key="1">
    <citation type="journal article" date="2019" name="Int. J. Syst. Evol. Microbiol.">
        <title>The Global Catalogue of Microorganisms (GCM) 10K type strain sequencing project: providing services to taxonomists for standard genome sequencing and annotation.</title>
        <authorList>
            <consortium name="The Broad Institute Genomics Platform"/>
            <consortium name="The Broad Institute Genome Sequencing Center for Infectious Disease"/>
            <person name="Wu L."/>
            <person name="Ma J."/>
        </authorList>
    </citation>
    <scope>NUCLEOTIDE SEQUENCE [LARGE SCALE GENOMIC DNA]</scope>
    <source>
        <strain evidence="4">KCTC 42964</strain>
    </source>
</reference>
<dbReference type="InterPro" id="IPR018946">
    <property type="entry name" value="PhoD-like_MPP"/>
</dbReference>
<feature type="region of interest" description="Disordered" evidence="1">
    <location>
        <begin position="1"/>
        <end position="29"/>
    </location>
</feature>
<dbReference type="GO" id="GO:0004035">
    <property type="term" value="F:alkaline phosphatase activity"/>
    <property type="evidence" value="ECO:0007669"/>
    <property type="project" value="UniProtKB-EC"/>
</dbReference>
<dbReference type="InterPro" id="IPR043904">
    <property type="entry name" value="PhoD_2-like"/>
</dbReference>
<dbReference type="EC" id="3.1.3.1" evidence="3"/>
<dbReference type="SUPFAM" id="SSF56300">
    <property type="entry name" value="Metallo-dependent phosphatases"/>
    <property type="match status" value="1"/>
</dbReference>
<dbReference type="EMBL" id="JBHRTR010000036">
    <property type="protein sequence ID" value="MFC3230076.1"/>
    <property type="molecule type" value="Genomic_DNA"/>
</dbReference>
<accession>A0ABV7L6Q0</accession>
<sequence>MNTPSAPNEPVAPLEPGAAPGPEAQIPPERVGPLLFARGADETACRIAVVMVTAAAAPPPRLHGSDGAEVAPVELARLFDRVVRRWDLALPVADGAGYSVDGRHYPVATDLRGDLRVAFVSCNGQEHGDAARSLSERDAMWDRLAEEHERAACHLLLHGGDQVYADEILTAHPDLVAWHALPPRRRGDMRFDEAVRTAARRWLFGRYLAIAAQPPIARLMAAVPSLMMWDDHDIMDGWGSHPPAVLDSAVGRGLFQVAREMCALFQLGAAADELPEICGDAEGGTFTWAARFPGLTVVAPDLRSERRPHRVMSAAGWNVYERLLSEAPAGDRRLVISTVPGLGPRLSWVEWLMDLIPGAQKYEDDLRDQWQSRPHRAEWRRFLAGLEREVVARQTPVTLLSGEIHLAGRGEMRLGGVRRLHQLISSGIAHPKPPAIFGPGLGFLARLGGEPLPGRRIRMFPLPGRRRIYTSERNYLMLFRRDGGWSAEWELEESGRTPPLEI</sequence>
<dbReference type="Proteomes" id="UP001595528">
    <property type="component" value="Unassembled WGS sequence"/>
</dbReference>
<dbReference type="InterPro" id="IPR029052">
    <property type="entry name" value="Metallo-depent_PP-like"/>
</dbReference>
<keyword evidence="4" id="KW-1185">Reference proteome</keyword>
<dbReference type="RefSeq" id="WP_379904898.1">
    <property type="nucleotide sequence ID" value="NZ_JBHRTR010000036.1"/>
</dbReference>
<dbReference type="Gene3D" id="3.60.21.70">
    <property type="entry name" value="PhoD-like phosphatase"/>
    <property type="match status" value="1"/>
</dbReference>
<dbReference type="PANTHER" id="PTHR46689">
    <property type="entry name" value="MEMBRANE PROTEIN, PUTATIVE-RELATED"/>
    <property type="match status" value="1"/>
</dbReference>
<evidence type="ECO:0000313" key="4">
    <source>
        <dbReference type="Proteomes" id="UP001595528"/>
    </source>
</evidence>
<dbReference type="CDD" id="cd07389">
    <property type="entry name" value="MPP_PhoD"/>
    <property type="match status" value="1"/>
</dbReference>
<keyword evidence="3" id="KW-0378">Hydrolase</keyword>
<proteinExistence type="predicted"/>
<dbReference type="Pfam" id="PF19050">
    <property type="entry name" value="PhoD_2"/>
    <property type="match status" value="1"/>
</dbReference>
<evidence type="ECO:0000256" key="1">
    <source>
        <dbReference type="SAM" id="MobiDB-lite"/>
    </source>
</evidence>
<organism evidence="3 4">
    <name type="scientific">Marinibaculum pumilum</name>
    <dbReference type="NCBI Taxonomy" id="1766165"/>
    <lineage>
        <taxon>Bacteria</taxon>
        <taxon>Pseudomonadati</taxon>
        <taxon>Pseudomonadota</taxon>
        <taxon>Alphaproteobacteria</taxon>
        <taxon>Rhodospirillales</taxon>
        <taxon>Rhodospirillaceae</taxon>
        <taxon>Marinibaculum</taxon>
    </lineage>
</organism>
<evidence type="ECO:0000313" key="3">
    <source>
        <dbReference type="EMBL" id="MFC3230076.1"/>
    </source>
</evidence>
<dbReference type="InterPro" id="IPR038607">
    <property type="entry name" value="PhoD-like_sf"/>
</dbReference>
<comment type="caution">
    <text evidence="3">The sequence shown here is derived from an EMBL/GenBank/DDBJ whole genome shotgun (WGS) entry which is preliminary data.</text>
</comment>
<evidence type="ECO:0000259" key="2">
    <source>
        <dbReference type="Pfam" id="PF19050"/>
    </source>
</evidence>
<dbReference type="PANTHER" id="PTHR46689:SF1">
    <property type="entry name" value="PHOD-LIKE PHOSPHATASE DOMAIN-CONTAINING PROTEIN"/>
    <property type="match status" value="1"/>
</dbReference>
<feature type="compositionally biased region" description="Low complexity" evidence="1">
    <location>
        <begin position="9"/>
        <end position="29"/>
    </location>
</feature>
<protein>
    <submittedName>
        <fullName evidence="3">Alkaline phosphatase D family protein</fullName>
        <ecNumber evidence="3">3.1.3.1</ecNumber>
    </submittedName>
</protein>
<gene>
    <name evidence="3" type="ORF">ACFOGJ_22690</name>
</gene>